<protein>
    <submittedName>
        <fullName evidence="1">Uncharacterized protein</fullName>
    </submittedName>
</protein>
<evidence type="ECO:0000313" key="2">
    <source>
        <dbReference type="Proteomes" id="UP001064048"/>
    </source>
</evidence>
<accession>A0ACC0KLP1</accession>
<gene>
    <name evidence="1" type="ORF">MSG28_011694</name>
</gene>
<organism evidence="1 2">
    <name type="scientific">Choristoneura fumiferana</name>
    <name type="common">Spruce budworm moth</name>
    <name type="synonym">Archips fumiferana</name>
    <dbReference type="NCBI Taxonomy" id="7141"/>
    <lineage>
        <taxon>Eukaryota</taxon>
        <taxon>Metazoa</taxon>
        <taxon>Ecdysozoa</taxon>
        <taxon>Arthropoda</taxon>
        <taxon>Hexapoda</taxon>
        <taxon>Insecta</taxon>
        <taxon>Pterygota</taxon>
        <taxon>Neoptera</taxon>
        <taxon>Endopterygota</taxon>
        <taxon>Lepidoptera</taxon>
        <taxon>Glossata</taxon>
        <taxon>Ditrysia</taxon>
        <taxon>Tortricoidea</taxon>
        <taxon>Tortricidae</taxon>
        <taxon>Tortricinae</taxon>
        <taxon>Choristoneura</taxon>
    </lineage>
</organism>
<name>A0ACC0KLP1_CHOFU</name>
<dbReference type="Proteomes" id="UP001064048">
    <property type="component" value="Chromosome 20"/>
</dbReference>
<evidence type="ECO:0000313" key="1">
    <source>
        <dbReference type="EMBL" id="KAI8437353.1"/>
    </source>
</evidence>
<sequence length="330" mass="37113">MDIEIDRIAETFNSVEIYEEKLSEYRSNESVENMTEVSGNSKSMDTVSMYSTRSHEEARPALRKHLQASLDDMLVRKLKPLNLLSKTKHILTGREREKKLEARSRALSASAGDVAGAGGAPLPAAASEPDLRQISPAPLNLFLPPPPHCKNTHKSHKPIYHHHHTTLTRFKLNQSSSSEQHNRTPCYQMLDTTSNIISNALKGLPKSTDAYLLPSSFTLDRVVVVMLWSIDSCATAAVATRRQVARCLAEWEQSFILECVTDLMRSVHRVGERPRDLLPSTFPCTTSRSMESSLRVMCPKNLRIRICTVDDNLQIPNDDFQITRSFSKVQ</sequence>
<comment type="caution">
    <text evidence="1">The sequence shown here is derived from an EMBL/GenBank/DDBJ whole genome shotgun (WGS) entry which is preliminary data.</text>
</comment>
<reference evidence="1 2" key="1">
    <citation type="journal article" date="2022" name="Genome Biol. Evol.">
        <title>The Spruce Budworm Genome: Reconstructing the Evolutionary History of Antifreeze Proteins.</title>
        <authorList>
            <person name="Beliveau C."/>
            <person name="Gagne P."/>
            <person name="Picq S."/>
            <person name="Vernygora O."/>
            <person name="Keeling C.I."/>
            <person name="Pinkney K."/>
            <person name="Doucet D."/>
            <person name="Wen F."/>
            <person name="Johnston J.S."/>
            <person name="Maaroufi H."/>
            <person name="Boyle B."/>
            <person name="Laroche J."/>
            <person name="Dewar K."/>
            <person name="Juretic N."/>
            <person name="Blackburn G."/>
            <person name="Nisole A."/>
            <person name="Brunet B."/>
            <person name="Brandao M."/>
            <person name="Lumley L."/>
            <person name="Duan J."/>
            <person name="Quan G."/>
            <person name="Lucarotti C.J."/>
            <person name="Roe A.D."/>
            <person name="Sperling F.A.H."/>
            <person name="Levesque R.C."/>
            <person name="Cusson M."/>
        </authorList>
    </citation>
    <scope>NUCLEOTIDE SEQUENCE [LARGE SCALE GENOMIC DNA]</scope>
    <source>
        <strain evidence="1">Glfc:IPQL:Cfum</strain>
    </source>
</reference>
<keyword evidence="2" id="KW-1185">Reference proteome</keyword>
<dbReference type="EMBL" id="CM046120">
    <property type="protein sequence ID" value="KAI8437353.1"/>
    <property type="molecule type" value="Genomic_DNA"/>
</dbReference>
<proteinExistence type="predicted"/>